<evidence type="ECO:0000256" key="2">
    <source>
        <dbReference type="ARBA" id="ARBA00022475"/>
    </source>
</evidence>
<dbReference type="EMBL" id="RBZM01000006">
    <property type="protein sequence ID" value="RKP53016.1"/>
    <property type="molecule type" value="Genomic_DNA"/>
</dbReference>
<comment type="similarity">
    <text evidence="5">Belongs to the methyl-accepting chemotaxis (MCP) protein family.</text>
</comment>
<feature type="domain" description="Methyl-accepting transducer" evidence="8">
    <location>
        <begin position="295"/>
        <end position="531"/>
    </location>
</feature>
<keyword evidence="4 6" id="KW-0807">Transducer</keyword>
<comment type="subcellular location">
    <subcellularLocation>
        <location evidence="1">Cell membrane</location>
    </subcellularLocation>
</comment>
<evidence type="ECO:0000256" key="5">
    <source>
        <dbReference type="ARBA" id="ARBA00029447"/>
    </source>
</evidence>
<dbReference type="InterPro" id="IPR004090">
    <property type="entry name" value="Chemotax_Me-accpt_rcpt"/>
</dbReference>
<dbReference type="Gene3D" id="6.10.340.10">
    <property type="match status" value="1"/>
</dbReference>
<accession>A0A494XVN9</accession>
<evidence type="ECO:0000256" key="6">
    <source>
        <dbReference type="PROSITE-ProRule" id="PRU00284"/>
    </source>
</evidence>
<keyword evidence="3 7" id="KW-0472">Membrane</keyword>
<evidence type="ECO:0000256" key="4">
    <source>
        <dbReference type="ARBA" id="ARBA00023224"/>
    </source>
</evidence>
<evidence type="ECO:0000256" key="3">
    <source>
        <dbReference type="ARBA" id="ARBA00023136"/>
    </source>
</evidence>
<dbReference type="Pfam" id="PF00015">
    <property type="entry name" value="MCPsignal"/>
    <property type="match status" value="1"/>
</dbReference>
<dbReference type="PANTHER" id="PTHR32089:SF112">
    <property type="entry name" value="LYSOZYME-LIKE PROTEIN-RELATED"/>
    <property type="match status" value="1"/>
</dbReference>
<evidence type="ECO:0000259" key="8">
    <source>
        <dbReference type="PROSITE" id="PS50111"/>
    </source>
</evidence>
<dbReference type="PANTHER" id="PTHR32089">
    <property type="entry name" value="METHYL-ACCEPTING CHEMOTAXIS PROTEIN MCPB"/>
    <property type="match status" value="1"/>
</dbReference>
<dbReference type="SUPFAM" id="SSF58104">
    <property type="entry name" value="Methyl-accepting chemotaxis protein (MCP) signaling domain"/>
    <property type="match status" value="1"/>
</dbReference>
<feature type="transmembrane region" description="Helical" evidence="7">
    <location>
        <begin position="27"/>
        <end position="46"/>
    </location>
</feature>
<sequence>MVSDPSGSECYVQGAVTLIRLTIVRKLMLLLVALLLISALTGIAILRSNDQVRTQSGQAEALNRTELGYGSLMNSYQELNTIAYRFLSEGYEKKQSQASVKKLEQIKMTTTGLHSVFEANEELRSYLSWFAKINEGYESLFSDNFTGAFLPESLNSVVIRKALTSLMTDSARIDEELKIWFEAKRGEESDRLNNTLADSTRNVVLLTVITLVLTLVLAFLFGRSINQGVKLLMRRIHAYRDGNMAYASPKKKRGDEFGSVEAYLAQMGERIQGILEANRSTGLKVVEWTQDILKKSKDNREASSSIQSQTERCQVRIESQHEATASISAVLEEAAAGSEAMLAVSDSLKDSVWRTNGHAQDGKRFVTELTDSFELTNGELARLGEQVASITERMKDAQSFMSGISGLAYQTNLLSLNASIEASRAGANGNGFSVIAQEIRKLAVQTEGFAGKARTLMQSIHADTESMAYSFEGFAEQMDATKSKSEQAAASFGEIAGESNILAAQTEEWSRAVAEVAAGLSEIVVSVEQLVDSSSDLRDSVLTVSEIAVVQVGLSGYLQQAVDGLAETSAALRGDSEHSK</sequence>
<dbReference type="PROSITE" id="PS50111">
    <property type="entry name" value="CHEMOTAXIS_TRANSDUC_2"/>
    <property type="match status" value="1"/>
</dbReference>
<dbReference type="GO" id="GO:0006935">
    <property type="term" value="P:chemotaxis"/>
    <property type="evidence" value="ECO:0007669"/>
    <property type="project" value="InterPro"/>
</dbReference>
<comment type="caution">
    <text evidence="10">The sequence shown here is derived from an EMBL/GenBank/DDBJ whole genome shotgun (WGS) entry which is preliminary data.</text>
</comment>
<dbReference type="InterPro" id="IPR004089">
    <property type="entry name" value="MCPsignal_dom"/>
</dbReference>
<dbReference type="Proteomes" id="UP000282076">
    <property type="component" value="Unassembled WGS sequence"/>
</dbReference>
<evidence type="ECO:0000313" key="10">
    <source>
        <dbReference type="EMBL" id="RKP53016.1"/>
    </source>
</evidence>
<reference evidence="10 11" key="1">
    <citation type="submission" date="2018-10" db="EMBL/GenBank/DDBJ databases">
        <title>Cohnella sp. M2MS4P-1, whole genome shotgun sequence.</title>
        <authorList>
            <person name="Tuo L."/>
        </authorList>
    </citation>
    <scope>NUCLEOTIDE SEQUENCE [LARGE SCALE GENOMIC DNA]</scope>
    <source>
        <strain evidence="10 11">M2MS4P-1</strain>
    </source>
</reference>
<feature type="transmembrane region" description="Helical" evidence="7">
    <location>
        <begin position="203"/>
        <end position="225"/>
    </location>
</feature>
<keyword evidence="7" id="KW-0812">Transmembrane</keyword>
<name>A0A494XVN9_9BACL</name>
<protein>
    <submittedName>
        <fullName evidence="10">Methyl-accepting chemotaxis protein</fullName>
    </submittedName>
</protein>
<dbReference type="GO" id="GO:0007165">
    <property type="term" value="P:signal transduction"/>
    <property type="evidence" value="ECO:0007669"/>
    <property type="project" value="UniProtKB-KW"/>
</dbReference>
<dbReference type="GO" id="GO:0005886">
    <property type="term" value="C:plasma membrane"/>
    <property type="evidence" value="ECO:0007669"/>
    <property type="project" value="UniProtKB-SubCell"/>
</dbReference>
<evidence type="ECO:0000313" key="11">
    <source>
        <dbReference type="Proteomes" id="UP000282076"/>
    </source>
</evidence>
<dbReference type="PROSITE" id="PS50885">
    <property type="entry name" value="HAMP"/>
    <property type="match status" value="1"/>
</dbReference>
<evidence type="ECO:0000256" key="1">
    <source>
        <dbReference type="ARBA" id="ARBA00004236"/>
    </source>
</evidence>
<keyword evidence="2" id="KW-1003">Cell membrane</keyword>
<dbReference type="AlphaFoldDB" id="A0A494XVN9"/>
<evidence type="ECO:0000256" key="7">
    <source>
        <dbReference type="SAM" id="Phobius"/>
    </source>
</evidence>
<dbReference type="PRINTS" id="PR00260">
    <property type="entry name" value="CHEMTRNSDUCR"/>
</dbReference>
<dbReference type="GO" id="GO:0004888">
    <property type="term" value="F:transmembrane signaling receptor activity"/>
    <property type="evidence" value="ECO:0007669"/>
    <property type="project" value="InterPro"/>
</dbReference>
<keyword evidence="11" id="KW-1185">Reference proteome</keyword>
<dbReference type="InterPro" id="IPR003660">
    <property type="entry name" value="HAMP_dom"/>
</dbReference>
<dbReference type="Gene3D" id="1.10.287.950">
    <property type="entry name" value="Methyl-accepting chemotaxis protein"/>
    <property type="match status" value="1"/>
</dbReference>
<organism evidence="10 11">
    <name type="scientific">Cohnella endophytica</name>
    <dbReference type="NCBI Taxonomy" id="2419778"/>
    <lineage>
        <taxon>Bacteria</taxon>
        <taxon>Bacillati</taxon>
        <taxon>Bacillota</taxon>
        <taxon>Bacilli</taxon>
        <taxon>Bacillales</taxon>
        <taxon>Paenibacillaceae</taxon>
        <taxon>Cohnella</taxon>
    </lineage>
</organism>
<gene>
    <name evidence="10" type="ORF">D7Z26_14845</name>
</gene>
<dbReference type="SMART" id="SM00283">
    <property type="entry name" value="MA"/>
    <property type="match status" value="1"/>
</dbReference>
<keyword evidence="7" id="KW-1133">Transmembrane helix</keyword>
<feature type="domain" description="HAMP" evidence="9">
    <location>
        <begin position="223"/>
        <end position="276"/>
    </location>
</feature>
<evidence type="ECO:0000259" key="9">
    <source>
        <dbReference type="PROSITE" id="PS50885"/>
    </source>
</evidence>
<proteinExistence type="inferred from homology"/>